<dbReference type="PANTHER" id="PTHR46093">
    <property type="entry name" value="ACYL-COA-BINDING DOMAIN-CONTAINING PROTEIN 5"/>
    <property type="match status" value="1"/>
</dbReference>
<gene>
    <name evidence="6" type="ORF">INT48_008159</name>
</gene>
<keyword evidence="5" id="KW-0732">Signal</keyword>
<dbReference type="AlphaFoldDB" id="A0A8H7STK2"/>
<dbReference type="InterPro" id="IPR011043">
    <property type="entry name" value="Gal_Oxase/kelch_b-propeller"/>
</dbReference>
<proteinExistence type="predicted"/>
<evidence type="ECO:0008006" key="8">
    <source>
        <dbReference type="Google" id="ProtNLM"/>
    </source>
</evidence>
<evidence type="ECO:0000313" key="6">
    <source>
        <dbReference type="EMBL" id="KAG2236065.1"/>
    </source>
</evidence>
<name>A0A8H7STK2_9FUNG</name>
<comment type="caution">
    <text evidence="6">The sequence shown here is derived from an EMBL/GenBank/DDBJ whole genome shotgun (WGS) entry which is preliminary data.</text>
</comment>
<feature type="transmembrane region" description="Helical" evidence="4">
    <location>
        <begin position="366"/>
        <end position="389"/>
    </location>
</feature>
<feature type="compositionally biased region" description="Polar residues" evidence="3">
    <location>
        <begin position="420"/>
        <end position="443"/>
    </location>
</feature>
<organism evidence="6 7">
    <name type="scientific">Thamnidium elegans</name>
    <dbReference type="NCBI Taxonomy" id="101142"/>
    <lineage>
        <taxon>Eukaryota</taxon>
        <taxon>Fungi</taxon>
        <taxon>Fungi incertae sedis</taxon>
        <taxon>Mucoromycota</taxon>
        <taxon>Mucoromycotina</taxon>
        <taxon>Mucoromycetes</taxon>
        <taxon>Mucorales</taxon>
        <taxon>Mucorineae</taxon>
        <taxon>Mucoraceae</taxon>
        <taxon>Thamnidium</taxon>
    </lineage>
</organism>
<accession>A0A8H7STK2</accession>
<feature type="signal peptide" evidence="5">
    <location>
        <begin position="1"/>
        <end position="23"/>
    </location>
</feature>
<feature type="non-terminal residue" evidence="6">
    <location>
        <position position="1"/>
    </location>
</feature>
<sequence>MMELILLSLSVIYLLVEIQYVSAQGVSTPGHAPIGGKAVYIEKSNSLWIFSFAKSLPTSGNKLFYIDLNQSFNTIDPPILDISYQIRNNQCPSMHFAQAFGAQDGVSINVFGAGSYANGDYESTMVVCEYNTANNIWKQITRPNHAAARRNAAFEVTQAGSTYIWVSGWIDGPTYTGKPRSNATMTEINNTNSQLVIIGGASIDNNSAVDMVTNFPLANMSEIIVLDPRYSNWANVIAAGESPPPRKHHTTTLHPDGHTLIVIGGEFFNSSGAYLLNDVWTLDTSNRDAYTWKQIQVSGDAGYYRSNHTSLLIDDQIWVIAGTNVSKGAVDIQLLNVTSWTWTSNYVSNTASQQIPYASLGGVKGLAGVVVGTVGGFILIVSCLACWWCRRKRVKPFSKKKQPALSEHDDIVYIPGHGDQSTNHYNTNSDNHTEINSKITSRPSMSTTTSGGLALTGVGSGGDWSNTQHMNSFITNTTLPTSNMMTNAYYIPQYTTGPVTTPVPISDQYYNESYFLNNNSGYLVDNNENNLQTPNGGFGSTTGAVYSTDSNRQSLWDNNSTQHQPQRMQFLPDGTQFTDLDFMLTPINQPTGSSRPISRLNQPQPLQKPNE</sequence>
<keyword evidence="4" id="KW-1133">Transmembrane helix</keyword>
<dbReference type="PANTHER" id="PTHR46093:SF3">
    <property type="entry name" value="ACYL-COA-BINDING DOMAIN-CONTAINING PROTEIN 4"/>
    <property type="match status" value="1"/>
</dbReference>
<dbReference type="EMBL" id="JAEPRE010000023">
    <property type="protein sequence ID" value="KAG2236065.1"/>
    <property type="molecule type" value="Genomic_DNA"/>
</dbReference>
<evidence type="ECO:0000313" key="7">
    <source>
        <dbReference type="Proteomes" id="UP000613177"/>
    </source>
</evidence>
<keyword evidence="1" id="KW-0880">Kelch repeat</keyword>
<reference evidence="6" key="1">
    <citation type="submission" date="2021-01" db="EMBL/GenBank/DDBJ databases">
        <title>Metabolic potential, ecology and presence of endohyphal bacteria is reflected in genomic diversity of Mucoromycotina.</title>
        <authorList>
            <person name="Muszewska A."/>
            <person name="Okrasinska A."/>
            <person name="Steczkiewicz K."/>
            <person name="Drgas O."/>
            <person name="Orlowska M."/>
            <person name="Perlinska-Lenart U."/>
            <person name="Aleksandrzak-Piekarczyk T."/>
            <person name="Szatraj K."/>
            <person name="Zielenkiewicz U."/>
            <person name="Pilsyk S."/>
            <person name="Malc E."/>
            <person name="Mieczkowski P."/>
            <person name="Kruszewska J.S."/>
            <person name="Biernat P."/>
            <person name="Pawlowska J."/>
        </authorList>
    </citation>
    <scope>NUCLEOTIDE SEQUENCE</scope>
    <source>
        <strain evidence="6">WA0000018081</strain>
    </source>
</reference>
<evidence type="ECO:0000256" key="4">
    <source>
        <dbReference type="SAM" id="Phobius"/>
    </source>
</evidence>
<dbReference type="InterPro" id="IPR015915">
    <property type="entry name" value="Kelch-typ_b-propeller"/>
</dbReference>
<dbReference type="Pfam" id="PF24681">
    <property type="entry name" value="Kelch_KLHDC2_KLHL20_DRC7"/>
    <property type="match status" value="1"/>
</dbReference>
<keyword evidence="4" id="KW-0472">Membrane</keyword>
<feature type="chain" id="PRO_5034592633" description="Galactose oxidase" evidence="5">
    <location>
        <begin position="24"/>
        <end position="611"/>
    </location>
</feature>
<feature type="region of interest" description="Disordered" evidence="3">
    <location>
        <begin position="586"/>
        <end position="611"/>
    </location>
</feature>
<evidence type="ECO:0000256" key="3">
    <source>
        <dbReference type="SAM" id="MobiDB-lite"/>
    </source>
</evidence>
<feature type="region of interest" description="Disordered" evidence="3">
    <location>
        <begin position="420"/>
        <end position="452"/>
    </location>
</feature>
<keyword evidence="7" id="KW-1185">Reference proteome</keyword>
<evidence type="ECO:0000256" key="2">
    <source>
        <dbReference type="ARBA" id="ARBA00022737"/>
    </source>
</evidence>
<evidence type="ECO:0000256" key="5">
    <source>
        <dbReference type="SAM" id="SignalP"/>
    </source>
</evidence>
<dbReference type="Proteomes" id="UP000613177">
    <property type="component" value="Unassembled WGS sequence"/>
</dbReference>
<keyword evidence="4" id="KW-0812">Transmembrane</keyword>
<keyword evidence="2" id="KW-0677">Repeat</keyword>
<dbReference type="Gene3D" id="2.120.10.80">
    <property type="entry name" value="Kelch-type beta propeller"/>
    <property type="match status" value="1"/>
</dbReference>
<evidence type="ECO:0000256" key="1">
    <source>
        <dbReference type="ARBA" id="ARBA00022441"/>
    </source>
</evidence>
<dbReference type="SUPFAM" id="SSF50965">
    <property type="entry name" value="Galactose oxidase, central domain"/>
    <property type="match status" value="1"/>
</dbReference>
<protein>
    <recommendedName>
        <fullName evidence="8">Galactose oxidase</fullName>
    </recommendedName>
</protein>